<dbReference type="SUPFAM" id="SSF90123">
    <property type="entry name" value="ABC transporter transmembrane region"/>
    <property type="match status" value="1"/>
</dbReference>
<dbReference type="GO" id="GO:0005524">
    <property type="term" value="F:ATP binding"/>
    <property type="evidence" value="ECO:0007669"/>
    <property type="project" value="UniProtKB-KW"/>
</dbReference>
<dbReference type="PROSITE" id="PS50929">
    <property type="entry name" value="ABC_TM1F"/>
    <property type="match status" value="1"/>
</dbReference>
<dbReference type="GO" id="GO:0034040">
    <property type="term" value="F:ATPase-coupled lipid transmembrane transporter activity"/>
    <property type="evidence" value="ECO:0007669"/>
    <property type="project" value="TreeGrafter"/>
</dbReference>
<keyword evidence="6 8" id="KW-1133">Transmembrane helix</keyword>
<accession>A0A1N7AUN8</accession>
<proteinExistence type="predicted"/>
<sequence length="579" mass="60790">MPGAASAVPRMWAGARRTMLAGLALNGIAQAVVALACAWLTHRFFDVVIDQRTGGSGLAFALIGALLGAGAALAALRVMERVQAERLGQDYASELRLALYDGMAGQSPRRMQARSRGATFLRFVGDVKGIRRWISLGLPRIAVGVLSASVALSVLALVNGVMAFAASVGFVGAAVTLALLSERVDPAVREARRRQARLAANVNDKIGGIAVVQVFDQVARERALIERQGAGLADAMVAQTRGMALLKSAAEFSSSFATAGVLLAGAIEVATGELKTSQVVGAITAVGLISPAFRDFGQALGYWRSARVSMEKLAAFLAAPRFVTSLRENGNPAPVPLAACGAAVDIEFCDVSSGTALRNFSARAPAGAMVAIVGPSGAGKSTLLAMAARLLEPDNGEVLIAGVPIGQYRLSELRRAFGVVMPDLPLLRGSIERNLRYRWPDAPDAEVARVAGLCGIDELLADLPDGARTRVADAGGNLSYGQRQRIAWARALLGNPSVLLLDEADANLDPVSARGLVQILDSFAGTTLMVTHSYARMIQADLVWYVEAGRLLESGTPEALMGRVSRTRRLFQREANAAG</sequence>
<dbReference type="InterPro" id="IPR039421">
    <property type="entry name" value="Type_1_exporter"/>
</dbReference>
<keyword evidence="2" id="KW-1003">Cell membrane</keyword>
<keyword evidence="5 11" id="KW-0067">ATP-binding</keyword>
<dbReference type="Proteomes" id="UP000186819">
    <property type="component" value="Unassembled WGS sequence"/>
</dbReference>
<dbReference type="InterPro" id="IPR003593">
    <property type="entry name" value="AAA+_ATPase"/>
</dbReference>
<dbReference type="Pfam" id="PF00005">
    <property type="entry name" value="ABC_tran"/>
    <property type="match status" value="1"/>
</dbReference>
<dbReference type="Pfam" id="PF00664">
    <property type="entry name" value="ABC_membrane"/>
    <property type="match status" value="1"/>
</dbReference>
<feature type="transmembrane region" description="Helical" evidence="8">
    <location>
        <begin position="20"/>
        <end position="42"/>
    </location>
</feature>
<evidence type="ECO:0000256" key="4">
    <source>
        <dbReference type="ARBA" id="ARBA00022741"/>
    </source>
</evidence>
<dbReference type="PANTHER" id="PTHR24221">
    <property type="entry name" value="ATP-BINDING CASSETTE SUB-FAMILY B"/>
    <property type="match status" value="1"/>
</dbReference>
<evidence type="ECO:0000256" key="7">
    <source>
        <dbReference type="ARBA" id="ARBA00023136"/>
    </source>
</evidence>
<dbReference type="GO" id="GO:0016887">
    <property type="term" value="F:ATP hydrolysis activity"/>
    <property type="evidence" value="ECO:0007669"/>
    <property type="project" value="InterPro"/>
</dbReference>
<dbReference type="PROSITE" id="PS50893">
    <property type="entry name" value="ABC_TRANSPORTER_2"/>
    <property type="match status" value="1"/>
</dbReference>
<evidence type="ECO:0000256" key="6">
    <source>
        <dbReference type="ARBA" id="ARBA00022989"/>
    </source>
</evidence>
<evidence type="ECO:0000313" key="11">
    <source>
        <dbReference type="EMBL" id="SIR42784.1"/>
    </source>
</evidence>
<dbReference type="InterPro" id="IPR027417">
    <property type="entry name" value="P-loop_NTPase"/>
</dbReference>
<keyword evidence="7 8" id="KW-0472">Membrane</keyword>
<feature type="transmembrane region" description="Helical" evidence="8">
    <location>
        <begin position="138"/>
        <end position="158"/>
    </location>
</feature>
<feature type="domain" description="ABC transmembrane type-1" evidence="10">
    <location>
        <begin position="27"/>
        <end position="305"/>
    </location>
</feature>
<evidence type="ECO:0000259" key="9">
    <source>
        <dbReference type="PROSITE" id="PS50893"/>
    </source>
</evidence>
<evidence type="ECO:0000256" key="5">
    <source>
        <dbReference type="ARBA" id="ARBA00022840"/>
    </source>
</evidence>
<feature type="transmembrane region" description="Helical" evidence="8">
    <location>
        <begin position="54"/>
        <end position="76"/>
    </location>
</feature>
<reference evidence="12" key="1">
    <citation type="submission" date="2017-01" db="EMBL/GenBank/DDBJ databases">
        <authorList>
            <person name="Varghese N."/>
            <person name="Submissions S."/>
        </authorList>
    </citation>
    <scope>NUCLEOTIDE SEQUENCE [LARGE SCALE GENOMIC DNA]</scope>
    <source>
        <strain evidence="12">ATCC 51758</strain>
    </source>
</reference>
<evidence type="ECO:0000256" key="1">
    <source>
        <dbReference type="ARBA" id="ARBA00004651"/>
    </source>
</evidence>
<dbReference type="SMART" id="SM00382">
    <property type="entry name" value="AAA"/>
    <property type="match status" value="1"/>
</dbReference>
<feature type="transmembrane region" description="Helical" evidence="8">
    <location>
        <begin position="164"/>
        <end position="184"/>
    </location>
</feature>
<dbReference type="EMBL" id="FTMD01000015">
    <property type="protein sequence ID" value="SIR42784.1"/>
    <property type="molecule type" value="Genomic_DNA"/>
</dbReference>
<organism evidence="11 12">
    <name type="scientific">Aromatoleum tolulyticum</name>
    <dbReference type="NCBI Taxonomy" id="34027"/>
    <lineage>
        <taxon>Bacteria</taxon>
        <taxon>Pseudomonadati</taxon>
        <taxon>Pseudomonadota</taxon>
        <taxon>Betaproteobacteria</taxon>
        <taxon>Rhodocyclales</taxon>
        <taxon>Rhodocyclaceae</taxon>
        <taxon>Aromatoleum</taxon>
    </lineage>
</organism>
<keyword evidence="12" id="KW-1185">Reference proteome</keyword>
<dbReference type="Gene3D" id="1.20.1560.10">
    <property type="entry name" value="ABC transporter type 1, transmembrane domain"/>
    <property type="match status" value="1"/>
</dbReference>
<keyword evidence="3 8" id="KW-0812">Transmembrane</keyword>
<comment type="subcellular location">
    <subcellularLocation>
        <location evidence="1">Cell membrane</location>
        <topology evidence="1">Multi-pass membrane protein</topology>
    </subcellularLocation>
</comment>
<dbReference type="InterPro" id="IPR017871">
    <property type="entry name" value="ABC_transporter-like_CS"/>
</dbReference>
<dbReference type="GO" id="GO:0140359">
    <property type="term" value="F:ABC-type transporter activity"/>
    <property type="evidence" value="ECO:0007669"/>
    <property type="project" value="InterPro"/>
</dbReference>
<dbReference type="AlphaFoldDB" id="A0A1N7AUN8"/>
<feature type="domain" description="ABC transporter" evidence="9">
    <location>
        <begin position="341"/>
        <end position="573"/>
    </location>
</feature>
<keyword evidence="4" id="KW-0547">Nucleotide-binding</keyword>
<dbReference type="RefSeq" id="WP_076603745.1">
    <property type="nucleotide sequence ID" value="NZ_FTMD01000015.1"/>
</dbReference>
<dbReference type="PROSITE" id="PS00211">
    <property type="entry name" value="ABC_TRANSPORTER_1"/>
    <property type="match status" value="1"/>
</dbReference>
<dbReference type="InterPro" id="IPR036640">
    <property type="entry name" value="ABC1_TM_sf"/>
</dbReference>
<gene>
    <name evidence="11" type="ORF">SAMN05421829_11556</name>
</gene>
<name>A0A1N7AUN8_9RHOO</name>
<dbReference type="InterPro" id="IPR011527">
    <property type="entry name" value="ABC1_TM_dom"/>
</dbReference>
<evidence type="ECO:0000256" key="3">
    <source>
        <dbReference type="ARBA" id="ARBA00022692"/>
    </source>
</evidence>
<evidence type="ECO:0000259" key="10">
    <source>
        <dbReference type="PROSITE" id="PS50929"/>
    </source>
</evidence>
<dbReference type="InterPro" id="IPR003439">
    <property type="entry name" value="ABC_transporter-like_ATP-bd"/>
</dbReference>
<dbReference type="GO" id="GO:0005886">
    <property type="term" value="C:plasma membrane"/>
    <property type="evidence" value="ECO:0007669"/>
    <property type="project" value="UniProtKB-SubCell"/>
</dbReference>
<evidence type="ECO:0000256" key="8">
    <source>
        <dbReference type="SAM" id="Phobius"/>
    </source>
</evidence>
<protein>
    <submittedName>
        <fullName evidence="11">ATP-binding cassette, subfamily B</fullName>
    </submittedName>
</protein>
<evidence type="ECO:0000313" key="12">
    <source>
        <dbReference type="Proteomes" id="UP000186819"/>
    </source>
</evidence>
<dbReference type="SUPFAM" id="SSF52540">
    <property type="entry name" value="P-loop containing nucleoside triphosphate hydrolases"/>
    <property type="match status" value="1"/>
</dbReference>
<dbReference type="Gene3D" id="3.40.50.300">
    <property type="entry name" value="P-loop containing nucleotide triphosphate hydrolases"/>
    <property type="match status" value="1"/>
</dbReference>
<dbReference type="OrthoDB" id="8541474at2"/>
<evidence type="ECO:0000256" key="2">
    <source>
        <dbReference type="ARBA" id="ARBA00022475"/>
    </source>
</evidence>
<dbReference type="STRING" id="34027.SAMN05421829_11556"/>
<dbReference type="PANTHER" id="PTHR24221:SF654">
    <property type="entry name" value="ATP-BINDING CASSETTE SUB-FAMILY B MEMBER 6"/>
    <property type="match status" value="1"/>
</dbReference>